<dbReference type="NCBIfam" id="TIGR01460">
    <property type="entry name" value="HAD-SF-IIA"/>
    <property type="match status" value="1"/>
</dbReference>
<dbReference type="FunFam" id="3.40.50.1000:FF:000170">
    <property type="entry name" value="4-nitrophenylphosphatase"/>
    <property type="match status" value="1"/>
</dbReference>
<sequence>MKDLNSVSKEEQEDFFNSFDLILCDVDGVLWLFLENLPGIEDGIKSFKKIGKKVVFVSNNCTKSHDFYLKQLKSAGFELEKDDLITPALAMVSYLKKLQFTKEIYLIGMTALRKELERGGFKVAEYGPDRIKETLQDLAANTIVDNENVGAVIADADINLNYVKLQKAATYLKRPEVIFITGATDMKLPVGLNHVLLGPGYFHKILEDMTGRTPHALAKPSPYLNEYVVEKLKIDDRSRVLFIGDS</sequence>
<dbReference type="InterPro" id="IPR006357">
    <property type="entry name" value="HAD-SF_hydro_IIA"/>
</dbReference>
<dbReference type="GO" id="GO:0005737">
    <property type="term" value="C:cytoplasm"/>
    <property type="evidence" value="ECO:0007669"/>
    <property type="project" value="TreeGrafter"/>
</dbReference>
<evidence type="ECO:0000313" key="2">
    <source>
        <dbReference type="Proteomes" id="UP000292052"/>
    </source>
</evidence>
<dbReference type="Proteomes" id="UP000292052">
    <property type="component" value="Unassembled WGS sequence"/>
</dbReference>
<dbReference type="Pfam" id="PF13344">
    <property type="entry name" value="Hydrolase_6"/>
    <property type="match status" value="1"/>
</dbReference>
<dbReference type="Gene3D" id="3.40.50.1000">
    <property type="entry name" value="HAD superfamily/HAD-like"/>
    <property type="match status" value="2"/>
</dbReference>
<organism evidence="1 2">
    <name type="scientific">Asbolus verrucosus</name>
    <name type="common">Desert ironclad beetle</name>
    <dbReference type="NCBI Taxonomy" id="1661398"/>
    <lineage>
        <taxon>Eukaryota</taxon>
        <taxon>Metazoa</taxon>
        <taxon>Ecdysozoa</taxon>
        <taxon>Arthropoda</taxon>
        <taxon>Hexapoda</taxon>
        <taxon>Insecta</taxon>
        <taxon>Pterygota</taxon>
        <taxon>Neoptera</taxon>
        <taxon>Endopterygota</taxon>
        <taxon>Coleoptera</taxon>
        <taxon>Polyphaga</taxon>
        <taxon>Cucujiformia</taxon>
        <taxon>Tenebrionidae</taxon>
        <taxon>Pimeliinae</taxon>
        <taxon>Asbolus</taxon>
    </lineage>
</organism>
<dbReference type="PANTHER" id="PTHR19288:SF4">
    <property type="entry name" value="RE04130P-RELATED"/>
    <property type="match status" value="1"/>
</dbReference>
<dbReference type="SUPFAM" id="SSF56784">
    <property type="entry name" value="HAD-like"/>
    <property type="match status" value="1"/>
</dbReference>
<keyword evidence="2" id="KW-1185">Reference proteome</keyword>
<proteinExistence type="predicted"/>
<comment type="caution">
    <text evidence="1">The sequence shown here is derived from an EMBL/GenBank/DDBJ whole genome shotgun (WGS) entry which is preliminary data.</text>
</comment>
<accession>A0A482WBM8</accession>
<evidence type="ECO:0000313" key="1">
    <source>
        <dbReference type="EMBL" id="RZC42464.1"/>
    </source>
</evidence>
<name>A0A482WBM8_ASBVE</name>
<dbReference type="EMBL" id="QDEB01007932">
    <property type="protein sequence ID" value="RZC42464.1"/>
    <property type="molecule type" value="Genomic_DNA"/>
</dbReference>
<dbReference type="InterPro" id="IPR036412">
    <property type="entry name" value="HAD-like_sf"/>
</dbReference>
<gene>
    <name evidence="1" type="ORF">BDFB_001604</name>
</gene>
<dbReference type="InterPro" id="IPR023214">
    <property type="entry name" value="HAD_sf"/>
</dbReference>
<dbReference type="AlphaFoldDB" id="A0A482WBM8"/>
<reference evidence="1 2" key="1">
    <citation type="submission" date="2017-03" db="EMBL/GenBank/DDBJ databases">
        <title>Genome of the blue death feigning beetle - Asbolus verrucosus.</title>
        <authorList>
            <person name="Rider S.D."/>
        </authorList>
    </citation>
    <scope>NUCLEOTIDE SEQUENCE [LARGE SCALE GENOMIC DNA]</scope>
    <source>
        <strain evidence="1">Butters</strain>
        <tissue evidence="1">Head and leg muscle</tissue>
    </source>
</reference>
<dbReference type="OrthoDB" id="413953at2759"/>
<dbReference type="GO" id="GO:0016791">
    <property type="term" value="F:phosphatase activity"/>
    <property type="evidence" value="ECO:0007669"/>
    <property type="project" value="TreeGrafter"/>
</dbReference>
<dbReference type="PANTHER" id="PTHR19288">
    <property type="entry name" value="4-NITROPHENYLPHOSPHATASE-RELATED"/>
    <property type="match status" value="1"/>
</dbReference>
<protein>
    <submittedName>
        <fullName evidence="1">Phosphoglycolate phosphatase 2-like</fullName>
    </submittedName>
</protein>
<dbReference type="STRING" id="1661398.A0A482WBM8"/>